<feature type="region of interest" description="Disordered" evidence="1">
    <location>
        <begin position="1"/>
        <end position="31"/>
    </location>
</feature>
<keyword evidence="3" id="KW-1185">Reference proteome</keyword>
<dbReference type="AlphaFoldDB" id="A0A834I7L7"/>
<reference evidence="2" key="1">
    <citation type="submission" date="2020-08" db="EMBL/GenBank/DDBJ databases">
        <title>Genome sequencing and assembly of the red palm weevil Rhynchophorus ferrugineus.</title>
        <authorList>
            <person name="Dias G.B."/>
            <person name="Bergman C.M."/>
            <person name="Manee M."/>
        </authorList>
    </citation>
    <scope>NUCLEOTIDE SEQUENCE</scope>
    <source>
        <strain evidence="2">AA-2017</strain>
        <tissue evidence="2">Whole larva</tissue>
    </source>
</reference>
<dbReference type="EMBL" id="JAACXV010013590">
    <property type="protein sequence ID" value="KAF7273023.1"/>
    <property type="molecule type" value="Genomic_DNA"/>
</dbReference>
<evidence type="ECO:0000256" key="1">
    <source>
        <dbReference type="SAM" id="MobiDB-lite"/>
    </source>
</evidence>
<accession>A0A834I7L7</accession>
<sequence>MFSRRSPRKRNRAKGPQRQAGQTRVDAVDGSKEIAKKRQMEGARPPNICFGSGLSGRRVRWAVRVFQRQGIW</sequence>
<gene>
    <name evidence="2" type="ORF">GWI33_014217</name>
</gene>
<evidence type="ECO:0000313" key="3">
    <source>
        <dbReference type="Proteomes" id="UP000625711"/>
    </source>
</evidence>
<comment type="caution">
    <text evidence="2">The sequence shown here is derived from an EMBL/GenBank/DDBJ whole genome shotgun (WGS) entry which is preliminary data.</text>
</comment>
<protein>
    <submittedName>
        <fullName evidence="2">Uncharacterized protein</fullName>
    </submittedName>
</protein>
<name>A0A834I7L7_RHYFE</name>
<feature type="compositionally biased region" description="Basic residues" evidence="1">
    <location>
        <begin position="1"/>
        <end position="15"/>
    </location>
</feature>
<evidence type="ECO:0000313" key="2">
    <source>
        <dbReference type="EMBL" id="KAF7273023.1"/>
    </source>
</evidence>
<organism evidence="2 3">
    <name type="scientific">Rhynchophorus ferrugineus</name>
    <name type="common">Red palm weevil</name>
    <name type="synonym">Curculio ferrugineus</name>
    <dbReference type="NCBI Taxonomy" id="354439"/>
    <lineage>
        <taxon>Eukaryota</taxon>
        <taxon>Metazoa</taxon>
        <taxon>Ecdysozoa</taxon>
        <taxon>Arthropoda</taxon>
        <taxon>Hexapoda</taxon>
        <taxon>Insecta</taxon>
        <taxon>Pterygota</taxon>
        <taxon>Neoptera</taxon>
        <taxon>Endopterygota</taxon>
        <taxon>Coleoptera</taxon>
        <taxon>Polyphaga</taxon>
        <taxon>Cucujiformia</taxon>
        <taxon>Curculionidae</taxon>
        <taxon>Dryophthorinae</taxon>
        <taxon>Rhynchophorus</taxon>
    </lineage>
</organism>
<proteinExistence type="predicted"/>
<dbReference type="Proteomes" id="UP000625711">
    <property type="component" value="Unassembled WGS sequence"/>
</dbReference>